<keyword evidence="2" id="KW-0732">Signal</keyword>
<feature type="compositionally biased region" description="Low complexity" evidence="1">
    <location>
        <begin position="264"/>
        <end position="277"/>
    </location>
</feature>
<protein>
    <submittedName>
        <fullName evidence="3">Uncharacterized protein</fullName>
    </submittedName>
</protein>
<feature type="compositionally biased region" description="Low complexity" evidence="1">
    <location>
        <begin position="372"/>
        <end position="388"/>
    </location>
</feature>
<dbReference type="AlphaFoldDB" id="A0A4Y9ZAP2"/>
<feature type="compositionally biased region" description="Pro residues" evidence="1">
    <location>
        <begin position="362"/>
        <end position="371"/>
    </location>
</feature>
<feature type="region of interest" description="Disordered" evidence="1">
    <location>
        <begin position="319"/>
        <end position="390"/>
    </location>
</feature>
<feature type="compositionally biased region" description="Low complexity" evidence="1">
    <location>
        <begin position="325"/>
        <end position="361"/>
    </location>
</feature>
<dbReference type="Proteomes" id="UP000298327">
    <property type="component" value="Unassembled WGS sequence"/>
</dbReference>
<proteinExistence type="predicted"/>
<evidence type="ECO:0000313" key="4">
    <source>
        <dbReference type="Proteomes" id="UP000298327"/>
    </source>
</evidence>
<keyword evidence="4" id="KW-1185">Reference proteome</keyword>
<comment type="caution">
    <text evidence="3">The sequence shown here is derived from an EMBL/GenBank/DDBJ whole genome shotgun (WGS) entry which is preliminary data.</text>
</comment>
<evidence type="ECO:0000256" key="2">
    <source>
        <dbReference type="SAM" id="SignalP"/>
    </source>
</evidence>
<sequence length="507" mass="54186">MFAVLSFIFTFILNLWLLATTLLTTKPTSTVESTVDIEAALPTVAPAPVVVEAVKYSSLPRHARARNTKTRARMEQLVKKAALAARLLSVSPLTPDSPSPSSDKVLDISLALPMHRSASPPVSPRQIRSPPTPGLSPTPSSPTSSAPSSPPSTPCSSGSVMPGAFSLYDIDEEDEEGDLEEGGRGERFIKEPFRAIYGTLLSPTVSKVSGGLPDHSARVVEAADPFARNGESWFAEDANSEVPYPDVFDFSLYEDTTDVPIQDSDSSTSIPFSSPSPKVQSTTWDSAPVFAVLISPAQARDVRVKARPAAERRRAVYQANGALAQPSQISSPSYPPSATSSPSPSSVSASFPPSLSSSIYSCPPPSSPPSPLSLSRSSSTSSGTSTPTRACVSYSTESIKDAEELRDREFLRALARAQFQVGGAKNPSVLASVFSDRRSSGHVNIDESTMRKREHMDSVQEKRRSQQLEEIVSLLDGGERRESVCGWNVDLEGGEAVEEGVFVIEAI</sequence>
<evidence type="ECO:0000313" key="3">
    <source>
        <dbReference type="EMBL" id="TFY70871.1"/>
    </source>
</evidence>
<feature type="signal peptide" evidence="2">
    <location>
        <begin position="1"/>
        <end position="30"/>
    </location>
</feature>
<feature type="compositionally biased region" description="Pro residues" evidence="1">
    <location>
        <begin position="130"/>
        <end position="140"/>
    </location>
</feature>
<feature type="chain" id="PRO_5021276900" evidence="2">
    <location>
        <begin position="31"/>
        <end position="507"/>
    </location>
</feature>
<evidence type="ECO:0000256" key="1">
    <source>
        <dbReference type="SAM" id="MobiDB-lite"/>
    </source>
</evidence>
<accession>A0A4Y9ZAP2</accession>
<gene>
    <name evidence="3" type="ORF">EVG20_g2136</name>
</gene>
<reference evidence="3 4" key="1">
    <citation type="submission" date="2019-02" db="EMBL/GenBank/DDBJ databases">
        <title>Genome sequencing of the rare red list fungi Dentipellis fragilis.</title>
        <authorList>
            <person name="Buettner E."/>
            <person name="Kellner H."/>
        </authorList>
    </citation>
    <scope>NUCLEOTIDE SEQUENCE [LARGE SCALE GENOMIC DNA]</scope>
    <source>
        <strain evidence="3 4">DSM 105465</strain>
    </source>
</reference>
<name>A0A4Y9ZAP2_9AGAM</name>
<feature type="region of interest" description="Disordered" evidence="1">
    <location>
        <begin position="116"/>
        <end position="163"/>
    </location>
</feature>
<feature type="region of interest" description="Disordered" evidence="1">
    <location>
        <begin position="261"/>
        <end position="282"/>
    </location>
</feature>
<organism evidence="3 4">
    <name type="scientific">Dentipellis fragilis</name>
    <dbReference type="NCBI Taxonomy" id="205917"/>
    <lineage>
        <taxon>Eukaryota</taxon>
        <taxon>Fungi</taxon>
        <taxon>Dikarya</taxon>
        <taxon>Basidiomycota</taxon>
        <taxon>Agaricomycotina</taxon>
        <taxon>Agaricomycetes</taxon>
        <taxon>Russulales</taxon>
        <taxon>Hericiaceae</taxon>
        <taxon>Dentipellis</taxon>
    </lineage>
</organism>
<dbReference type="EMBL" id="SEOQ01000078">
    <property type="protein sequence ID" value="TFY70871.1"/>
    <property type="molecule type" value="Genomic_DNA"/>
</dbReference>